<dbReference type="InterPro" id="IPR046239">
    <property type="entry name" value="DUF6272"/>
</dbReference>
<accession>A0AAU9D424</accession>
<keyword evidence="2" id="KW-1185">Reference proteome</keyword>
<dbReference type="AlphaFoldDB" id="A0AAU9D424"/>
<organism evidence="1 2">
    <name type="scientific">Fulvitalea axinellae</name>
    <dbReference type="NCBI Taxonomy" id="1182444"/>
    <lineage>
        <taxon>Bacteria</taxon>
        <taxon>Pseudomonadati</taxon>
        <taxon>Bacteroidota</taxon>
        <taxon>Cytophagia</taxon>
        <taxon>Cytophagales</taxon>
        <taxon>Persicobacteraceae</taxon>
        <taxon>Fulvitalea</taxon>
    </lineage>
</organism>
<evidence type="ECO:0000313" key="1">
    <source>
        <dbReference type="EMBL" id="BDD09214.1"/>
    </source>
</evidence>
<evidence type="ECO:0000313" key="2">
    <source>
        <dbReference type="Proteomes" id="UP001348817"/>
    </source>
</evidence>
<dbReference type="Pfam" id="PF19788">
    <property type="entry name" value="DUF6272"/>
    <property type="match status" value="1"/>
</dbReference>
<reference evidence="1 2" key="1">
    <citation type="submission" date="2021-12" db="EMBL/GenBank/DDBJ databases">
        <title>Genome sequencing of bacteria with rrn-lacking chromosome and rrn-plasmid.</title>
        <authorList>
            <person name="Anda M."/>
            <person name="Iwasaki W."/>
        </authorList>
    </citation>
    <scope>NUCLEOTIDE SEQUENCE [LARGE SCALE GENOMIC DNA]</scope>
    <source>
        <strain evidence="1 2">DSM 100852</strain>
    </source>
</reference>
<evidence type="ECO:0008006" key="3">
    <source>
        <dbReference type="Google" id="ProtNLM"/>
    </source>
</evidence>
<proteinExistence type="predicted"/>
<gene>
    <name evidence="1" type="ORF">FUAX_16460</name>
</gene>
<name>A0AAU9D424_9BACT</name>
<dbReference type="RefSeq" id="WP_338394429.1">
    <property type="nucleotide sequence ID" value="NZ_AP025314.1"/>
</dbReference>
<dbReference type="KEGG" id="fax:FUAX_16460"/>
<dbReference type="EMBL" id="AP025314">
    <property type="protein sequence ID" value="BDD09214.1"/>
    <property type="molecule type" value="Genomic_DNA"/>
</dbReference>
<dbReference type="NCBIfam" id="NF038262">
    <property type="entry name" value="SiaB_fam_kinase"/>
    <property type="match status" value="1"/>
</dbReference>
<protein>
    <recommendedName>
        <fullName evidence="3">ATP-binding protein</fullName>
    </recommendedName>
</protein>
<dbReference type="Proteomes" id="UP001348817">
    <property type="component" value="Chromosome"/>
</dbReference>
<sequence length="182" mass="20858">MEIVESDIETGENVVFSYEGDLSVDGLDHAVKDFEGELMRLDESKPVRKRIFSVALEVLQNVFHHGDPFGRNCALEGSLVYFKVRRDAGHYYLLASNLLAETKVEYLRNKIDIVNGLNRSQLENVYRLRLGLGGMRRKKGAGLGLLFIRRRSEQKIEYFFNKVAPGCVAFQMQVRIEREANE</sequence>